<dbReference type="InParanoid" id="A0A2K3E7H3"/>
<accession>A0A2K3E7H3</accession>
<gene>
    <name evidence="2" type="ORF">CHLRE_01g040701v5</name>
</gene>
<reference evidence="2 3" key="1">
    <citation type="journal article" date="2007" name="Science">
        <title>The Chlamydomonas genome reveals the evolution of key animal and plant functions.</title>
        <authorList>
            <person name="Merchant S.S."/>
            <person name="Prochnik S.E."/>
            <person name="Vallon O."/>
            <person name="Harris E.H."/>
            <person name="Karpowicz S.J."/>
            <person name="Witman G.B."/>
            <person name="Terry A."/>
            <person name="Salamov A."/>
            <person name="Fritz-Laylin L.K."/>
            <person name="Marechal-Drouard L."/>
            <person name="Marshall W.F."/>
            <person name="Qu L.H."/>
            <person name="Nelson D.R."/>
            <person name="Sanderfoot A.A."/>
            <person name="Spalding M.H."/>
            <person name="Kapitonov V.V."/>
            <person name="Ren Q."/>
            <person name="Ferris P."/>
            <person name="Lindquist E."/>
            <person name="Shapiro H."/>
            <person name="Lucas S.M."/>
            <person name="Grimwood J."/>
            <person name="Schmutz J."/>
            <person name="Cardol P."/>
            <person name="Cerutti H."/>
            <person name="Chanfreau G."/>
            <person name="Chen C.L."/>
            <person name="Cognat V."/>
            <person name="Croft M.T."/>
            <person name="Dent R."/>
            <person name="Dutcher S."/>
            <person name="Fernandez E."/>
            <person name="Fukuzawa H."/>
            <person name="Gonzalez-Ballester D."/>
            <person name="Gonzalez-Halphen D."/>
            <person name="Hallmann A."/>
            <person name="Hanikenne M."/>
            <person name="Hippler M."/>
            <person name="Inwood W."/>
            <person name="Jabbari K."/>
            <person name="Kalanon M."/>
            <person name="Kuras R."/>
            <person name="Lefebvre P.A."/>
            <person name="Lemaire S.D."/>
            <person name="Lobanov A.V."/>
            <person name="Lohr M."/>
            <person name="Manuell A."/>
            <person name="Meier I."/>
            <person name="Mets L."/>
            <person name="Mittag M."/>
            <person name="Mittelmeier T."/>
            <person name="Moroney J.V."/>
            <person name="Moseley J."/>
            <person name="Napoli C."/>
            <person name="Nedelcu A.M."/>
            <person name="Niyogi K."/>
            <person name="Novoselov S.V."/>
            <person name="Paulsen I.T."/>
            <person name="Pazour G."/>
            <person name="Purton S."/>
            <person name="Ral J.P."/>
            <person name="Riano-Pachon D.M."/>
            <person name="Riekhof W."/>
            <person name="Rymarquis L."/>
            <person name="Schroda M."/>
            <person name="Stern D."/>
            <person name="Umen J."/>
            <person name="Willows R."/>
            <person name="Wilson N."/>
            <person name="Zimmer S.L."/>
            <person name="Allmer J."/>
            <person name="Balk J."/>
            <person name="Bisova K."/>
            <person name="Chen C.J."/>
            <person name="Elias M."/>
            <person name="Gendler K."/>
            <person name="Hauser C."/>
            <person name="Lamb M.R."/>
            <person name="Ledford H."/>
            <person name="Long J.C."/>
            <person name="Minagawa J."/>
            <person name="Page M.D."/>
            <person name="Pan J."/>
            <person name="Pootakham W."/>
            <person name="Roje S."/>
            <person name="Rose A."/>
            <person name="Stahlberg E."/>
            <person name="Terauchi A.M."/>
            <person name="Yang P."/>
            <person name="Ball S."/>
            <person name="Bowler C."/>
            <person name="Dieckmann C.L."/>
            <person name="Gladyshev V.N."/>
            <person name="Green P."/>
            <person name="Jorgensen R."/>
            <person name="Mayfield S."/>
            <person name="Mueller-Roeber B."/>
            <person name="Rajamani S."/>
            <person name="Sayre R.T."/>
            <person name="Brokstein P."/>
            <person name="Dubchak I."/>
            <person name="Goodstein D."/>
            <person name="Hornick L."/>
            <person name="Huang Y.W."/>
            <person name="Jhaveri J."/>
            <person name="Luo Y."/>
            <person name="Martinez D."/>
            <person name="Ngau W.C."/>
            <person name="Otillar B."/>
            <person name="Poliakov A."/>
            <person name="Porter A."/>
            <person name="Szajkowski L."/>
            <person name="Werner G."/>
            <person name="Zhou K."/>
            <person name="Grigoriev I.V."/>
            <person name="Rokhsar D.S."/>
            <person name="Grossman A.R."/>
        </authorList>
    </citation>
    <scope>NUCLEOTIDE SEQUENCE [LARGE SCALE GENOMIC DNA]</scope>
    <source>
        <strain evidence="3">CC-503</strain>
    </source>
</reference>
<sequence length="71" mass="7921">MADAPLGSLDPLRELHERRRLVQERAKAQQAAILWTARKYAMMAGLLMAIMLLVVYLAGEREVAAKSLRSA</sequence>
<keyword evidence="1" id="KW-0472">Membrane</keyword>
<proteinExistence type="predicted"/>
<evidence type="ECO:0000256" key="1">
    <source>
        <dbReference type="SAM" id="Phobius"/>
    </source>
</evidence>
<dbReference type="GeneID" id="5715561"/>
<keyword evidence="3" id="KW-1185">Reference proteome</keyword>
<dbReference type="KEGG" id="cre:CHLRE_01g040701v5"/>
<name>A0A2K3E7H3_CHLRE</name>
<evidence type="ECO:0000313" key="3">
    <source>
        <dbReference type="Proteomes" id="UP000006906"/>
    </source>
</evidence>
<keyword evidence="1" id="KW-0812">Transmembrane</keyword>
<protein>
    <submittedName>
        <fullName evidence="2">Uncharacterized protein</fullName>
    </submittedName>
</protein>
<evidence type="ECO:0000313" key="2">
    <source>
        <dbReference type="EMBL" id="PNW88697.1"/>
    </source>
</evidence>
<dbReference type="Proteomes" id="UP000006906">
    <property type="component" value="Chromosome 1"/>
</dbReference>
<dbReference type="AlphaFoldDB" id="A0A2K3E7H3"/>
<dbReference type="RefSeq" id="XP_042928709.1">
    <property type="nucleotide sequence ID" value="XM_043058795.1"/>
</dbReference>
<organism evidence="2 3">
    <name type="scientific">Chlamydomonas reinhardtii</name>
    <name type="common">Chlamydomonas smithii</name>
    <dbReference type="NCBI Taxonomy" id="3055"/>
    <lineage>
        <taxon>Eukaryota</taxon>
        <taxon>Viridiplantae</taxon>
        <taxon>Chlorophyta</taxon>
        <taxon>core chlorophytes</taxon>
        <taxon>Chlorophyceae</taxon>
        <taxon>CS clade</taxon>
        <taxon>Chlamydomonadales</taxon>
        <taxon>Chlamydomonadaceae</taxon>
        <taxon>Chlamydomonas</taxon>
    </lineage>
</organism>
<dbReference type="Gramene" id="PNW88697">
    <property type="protein sequence ID" value="PNW88697"/>
    <property type="gene ID" value="CHLRE_01g040701v5"/>
</dbReference>
<keyword evidence="1" id="KW-1133">Transmembrane helix</keyword>
<dbReference type="EMBL" id="CM008962">
    <property type="protein sequence ID" value="PNW88697.1"/>
    <property type="molecule type" value="Genomic_DNA"/>
</dbReference>
<feature type="transmembrane region" description="Helical" evidence="1">
    <location>
        <begin position="40"/>
        <end position="59"/>
    </location>
</feature>